<dbReference type="PANTHER" id="PTHR38011:SF11">
    <property type="entry name" value="2,5-DIAMINO-6-RIBOSYLAMINO-4(3H)-PYRIMIDINONE 5'-PHOSPHATE REDUCTASE"/>
    <property type="match status" value="1"/>
</dbReference>
<dbReference type="Pfam" id="PF01872">
    <property type="entry name" value="RibD_C"/>
    <property type="match status" value="1"/>
</dbReference>
<accession>A0ABP7CKP0</accession>
<reference evidence="3" key="1">
    <citation type="journal article" date="2019" name="Int. J. Syst. Evol. Microbiol.">
        <title>The Global Catalogue of Microorganisms (GCM) 10K type strain sequencing project: providing services to taxonomists for standard genome sequencing and annotation.</title>
        <authorList>
            <consortium name="The Broad Institute Genomics Platform"/>
            <consortium name="The Broad Institute Genome Sequencing Center for Infectious Disease"/>
            <person name="Wu L."/>
            <person name="Ma J."/>
        </authorList>
    </citation>
    <scope>NUCLEOTIDE SEQUENCE [LARGE SCALE GENOMIC DNA]</scope>
    <source>
        <strain evidence="3">JCM 16904</strain>
    </source>
</reference>
<dbReference type="InterPro" id="IPR002734">
    <property type="entry name" value="RibDG_C"/>
</dbReference>
<feature type="domain" description="Bacterial bifunctional deaminase-reductase C-terminal" evidence="1">
    <location>
        <begin position="4"/>
        <end position="178"/>
    </location>
</feature>
<keyword evidence="3" id="KW-1185">Reference proteome</keyword>
<name>A0ABP7CKP0_9ACTN</name>
<dbReference type="InterPro" id="IPR024072">
    <property type="entry name" value="DHFR-like_dom_sf"/>
</dbReference>
<dbReference type="SUPFAM" id="SSF53597">
    <property type="entry name" value="Dihydrofolate reductase-like"/>
    <property type="match status" value="1"/>
</dbReference>
<evidence type="ECO:0000313" key="2">
    <source>
        <dbReference type="EMBL" id="GAA3692274.1"/>
    </source>
</evidence>
<gene>
    <name evidence="2" type="ORF">GCM10022224_067460</name>
</gene>
<evidence type="ECO:0000259" key="1">
    <source>
        <dbReference type="Pfam" id="PF01872"/>
    </source>
</evidence>
<protein>
    <submittedName>
        <fullName evidence="2">Dihydrofolate reductase family protein</fullName>
    </submittedName>
</protein>
<evidence type="ECO:0000313" key="3">
    <source>
        <dbReference type="Proteomes" id="UP001500902"/>
    </source>
</evidence>
<dbReference type="Proteomes" id="UP001500902">
    <property type="component" value="Unassembled WGS sequence"/>
</dbReference>
<dbReference type="InterPro" id="IPR050765">
    <property type="entry name" value="Riboflavin_Biosynth_HTPR"/>
</dbReference>
<organism evidence="2 3">
    <name type="scientific">Nonomuraea antimicrobica</name>
    <dbReference type="NCBI Taxonomy" id="561173"/>
    <lineage>
        <taxon>Bacteria</taxon>
        <taxon>Bacillati</taxon>
        <taxon>Actinomycetota</taxon>
        <taxon>Actinomycetes</taxon>
        <taxon>Streptosporangiales</taxon>
        <taxon>Streptosporangiaceae</taxon>
        <taxon>Nonomuraea</taxon>
    </lineage>
</organism>
<dbReference type="Gene3D" id="3.40.430.10">
    <property type="entry name" value="Dihydrofolate Reductase, subunit A"/>
    <property type="match status" value="1"/>
</dbReference>
<comment type="caution">
    <text evidence="2">The sequence shown here is derived from an EMBL/GenBank/DDBJ whole genome shotgun (WGS) entry which is preliminary data.</text>
</comment>
<dbReference type="PANTHER" id="PTHR38011">
    <property type="entry name" value="DIHYDROFOLATE REDUCTASE FAMILY PROTEIN (AFU_ORTHOLOGUE AFUA_8G06820)"/>
    <property type="match status" value="1"/>
</dbReference>
<dbReference type="RefSeq" id="WP_344887091.1">
    <property type="nucleotide sequence ID" value="NZ_BAAAZP010000124.1"/>
</dbReference>
<proteinExistence type="predicted"/>
<sequence length="186" mass="20734">MAELIYAAIASLDGYIADDKGRFDWAMPDEEVHAFINDLERPVGTYLYGRGMYETMAGWETMDTGPEQSAIMRDFALLWRAADKVVFSRTLPEVSTARTRLERHFRPDAIRELKATADRAISVSGPHLAVHAMNAGLVDECHVFVVPAVVGGGNRLFQDGVRLTLDLLEEHRFGGGMVYLRYRVGG</sequence>
<dbReference type="EMBL" id="BAAAZP010000124">
    <property type="protein sequence ID" value="GAA3692274.1"/>
    <property type="molecule type" value="Genomic_DNA"/>
</dbReference>